<dbReference type="Pfam" id="PF02872">
    <property type="entry name" value="5_nucleotid_C"/>
    <property type="match status" value="1"/>
</dbReference>
<evidence type="ECO:0000256" key="2">
    <source>
        <dbReference type="SAM" id="MobiDB-lite"/>
    </source>
</evidence>
<organism evidence="4 5">
    <name type="scientific">Thanatephorus cucumeris (strain AG1-IB / isolate 7/3/14)</name>
    <name type="common">Lettuce bottom rot fungus</name>
    <name type="synonym">Rhizoctonia solani</name>
    <dbReference type="NCBI Taxonomy" id="1108050"/>
    <lineage>
        <taxon>Eukaryota</taxon>
        <taxon>Fungi</taxon>
        <taxon>Dikarya</taxon>
        <taxon>Basidiomycota</taxon>
        <taxon>Agaricomycotina</taxon>
        <taxon>Agaricomycetes</taxon>
        <taxon>Cantharellales</taxon>
        <taxon>Ceratobasidiaceae</taxon>
        <taxon>Rhizoctonia</taxon>
        <taxon>Rhizoctonia solani AG-1</taxon>
    </lineage>
</organism>
<accession>A0A0B7FQV6</accession>
<dbReference type="AlphaFoldDB" id="A0A0B7FQV6"/>
<comment type="similarity">
    <text evidence="1">Belongs to the 5'-nucleotidase family.</text>
</comment>
<feature type="domain" description="5'-Nucleotidase C-terminal" evidence="3">
    <location>
        <begin position="125"/>
        <end position="296"/>
    </location>
</feature>
<evidence type="ECO:0000313" key="4">
    <source>
        <dbReference type="EMBL" id="CEL60050.1"/>
    </source>
</evidence>
<keyword evidence="5" id="KW-1185">Reference proteome</keyword>
<dbReference type="OrthoDB" id="10252235at2759"/>
<dbReference type="PANTHER" id="PTHR11575">
    <property type="entry name" value="5'-NUCLEOTIDASE-RELATED"/>
    <property type="match status" value="1"/>
</dbReference>
<dbReference type="SUPFAM" id="SSF55816">
    <property type="entry name" value="5'-nucleotidase (syn. UDP-sugar hydrolase), C-terminal domain"/>
    <property type="match status" value="1"/>
</dbReference>
<dbReference type="GO" id="GO:0009166">
    <property type="term" value="P:nucleotide catabolic process"/>
    <property type="evidence" value="ECO:0007669"/>
    <property type="project" value="InterPro"/>
</dbReference>
<dbReference type="Proteomes" id="UP000059188">
    <property type="component" value="Unassembled WGS sequence"/>
</dbReference>
<gene>
    <name evidence="4" type="ORF">RSOLAG1IB_09308</name>
</gene>
<protein>
    <submittedName>
        <fullName evidence="4">Trifunctional nucleotide phosphoesterase protein YfkN</fullName>
    </submittedName>
</protein>
<reference evidence="4 5" key="1">
    <citation type="submission" date="2014-11" db="EMBL/GenBank/DDBJ databases">
        <authorList>
            <person name="Wibberg Daniel"/>
        </authorList>
    </citation>
    <scope>NUCLEOTIDE SEQUENCE [LARGE SCALE GENOMIC DNA]</scope>
    <source>
        <strain evidence="4">Rhizoctonia solani AG1-IB 7/3/14</strain>
    </source>
</reference>
<dbReference type="Gene3D" id="3.90.780.10">
    <property type="entry name" value="5'-Nucleotidase, C-terminal domain"/>
    <property type="match status" value="1"/>
</dbReference>
<dbReference type="InterPro" id="IPR036907">
    <property type="entry name" value="5'-Nucleotdase_C_sf"/>
</dbReference>
<feature type="region of interest" description="Disordered" evidence="2">
    <location>
        <begin position="416"/>
        <end position="436"/>
    </location>
</feature>
<proteinExistence type="inferred from homology"/>
<sequence length="436" mass="48794">MIMRKGVDLEGVIGPEPNKKVKDPIPEDDGLLIIKSGTDFEDLSQVEITVEDRKDGAVRRKVITSVKVTRHNYPVSADLAVQVQGSALRMSRILKRMLKKEVEPNMKTVIARLPDGTPLGALANSDEASRKGETALGNWIADSMIRWYAKHATRSMRPLNRPIFIMTGGSIRAGSEEVDPDSVTKGDIIRLLPFGSPLCTLRMSGKDLWDTFECALEESGRDPNDPTKINSAGRFPVVSGVWVEWKSTKPAGKRIVSMRLSKEKNNDNEVFRDENHFYDIITRTYLYYGGDHLSPFKRYSKSEDSEKHGYVTETPIYQALLQVIDDLLVDETKEIFNNPPTPDTRVSTVLPSGYPFSNMPQEILPILPLLFPFAPLLRIMADGLSEIAKDDRPNMVTQRLIDEAVTITKTHRLPVLDIPTGPDGRMEDTSMKDGSK</sequence>
<dbReference type="EMBL" id="LN679141">
    <property type="protein sequence ID" value="CEL60050.1"/>
    <property type="molecule type" value="Genomic_DNA"/>
</dbReference>
<evidence type="ECO:0000256" key="1">
    <source>
        <dbReference type="ARBA" id="ARBA00006654"/>
    </source>
</evidence>
<dbReference type="STRING" id="1108050.A0A0B7FQV6"/>
<evidence type="ECO:0000259" key="3">
    <source>
        <dbReference type="Pfam" id="PF02872"/>
    </source>
</evidence>
<dbReference type="PANTHER" id="PTHR11575:SF24">
    <property type="entry name" value="5'-NUCLEOTIDASE"/>
    <property type="match status" value="1"/>
</dbReference>
<dbReference type="InterPro" id="IPR006179">
    <property type="entry name" value="5_nucleotidase/apyrase"/>
</dbReference>
<feature type="compositionally biased region" description="Basic and acidic residues" evidence="2">
    <location>
        <begin position="424"/>
        <end position="436"/>
    </location>
</feature>
<dbReference type="InterPro" id="IPR008334">
    <property type="entry name" value="5'-Nucleotdase_C"/>
</dbReference>
<dbReference type="GO" id="GO:0016787">
    <property type="term" value="F:hydrolase activity"/>
    <property type="evidence" value="ECO:0007669"/>
    <property type="project" value="InterPro"/>
</dbReference>
<name>A0A0B7FQV6_THACB</name>
<evidence type="ECO:0000313" key="5">
    <source>
        <dbReference type="Proteomes" id="UP000059188"/>
    </source>
</evidence>